<dbReference type="GeneID" id="116336332"/>
<evidence type="ECO:0008006" key="3">
    <source>
        <dbReference type="Google" id="ProtNLM"/>
    </source>
</evidence>
<dbReference type="InterPro" id="IPR027417">
    <property type="entry name" value="P-loop_NTPase"/>
</dbReference>
<evidence type="ECO:0000313" key="2">
    <source>
        <dbReference type="Proteomes" id="UP000472276"/>
    </source>
</evidence>
<dbReference type="PANTHER" id="PTHR14241">
    <property type="entry name" value="INTERFERON-INDUCED PROTEIN 44"/>
    <property type="match status" value="1"/>
</dbReference>
<evidence type="ECO:0000313" key="1">
    <source>
        <dbReference type="Ensembl" id="ENSOABP00000006491.2"/>
    </source>
</evidence>
<reference evidence="1" key="1">
    <citation type="submission" date="2025-08" db="UniProtKB">
        <authorList>
            <consortium name="Ensembl"/>
        </authorList>
    </citation>
    <scope>IDENTIFICATION</scope>
</reference>
<dbReference type="Ensembl" id="ENSOABT00000006721.2">
    <property type="protein sequence ID" value="ENSOABP00000006491.2"/>
    <property type="gene ID" value="ENSOABG00000003641.2"/>
</dbReference>
<dbReference type="KEGG" id="oau:116336332"/>
<dbReference type="GO" id="GO:0006955">
    <property type="term" value="P:immune response"/>
    <property type="evidence" value="ECO:0007669"/>
    <property type="project" value="TreeGrafter"/>
</dbReference>
<dbReference type="Proteomes" id="UP000472276">
    <property type="component" value="Unassembled WGS sequence"/>
</dbReference>
<dbReference type="PANTHER" id="PTHR14241:SF1">
    <property type="entry name" value="INTERFERON-INDUCED PROTEIN 44-RELATED"/>
    <property type="match status" value="1"/>
</dbReference>
<dbReference type="RefSeq" id="XP_031616045.1">
    <property type="nucleotide sequence ID" value="XM_031760185.2"/>
</dbReference>
<sequence length="291" mass="33237">MGSSSSKTATPSPFLENPWRQINYGRENPTDQHFVENYKPQVEEQHLRILLHGPVGAGKSSFINSVNSVLQKRVCCEALVANFCDCFTKKYATYKIKKGNTFYPFVLNDMMGLKDTTSRRNRRIHVKDVKQALKGHIKDGYTFNAENKLSKGERYYNRAPTENDKVHVLVCVVDANTVSLMSDSTVEAIQDVRDEATELEIPQVAIFTKIDEAFPEINQDVKNVYKSKSLQERIQQFSKRVGIPINCIFPVKNYHSETELNPDIDAIIMNAMRRIIEIGNDSLNRKLRSQT</sequence>
<keyword evidence="2" id="KW-1185">Reference proteome</keyword>
<dbReference type="OMA" id="NYNVIFP"/>
<reference evidence="1" key="2">
    <citation type="submission" date="2025-09" db="UniProtKB">
        <authorList>
            <consortium name="Ensembl"/>
        </authorList>
    </citation>
    <scope>IDENTIFICATION</scope>
</reference>
<accession>A0A668S1E1</accession>
<proteinExistence type="predicted"/>
<name>A0A668S1E1_OREAU</name>
<organism evidence="1 2">
    <name type="scientific">Oreochromis aureus</name>
    <name type="common">Israeli tilapia</name>
    <name type="synonym">Chromis aureus</name>
    <dbReference type="NCBI Taxonomy" id="47969"/>
    <lineage>
        <taxon>Eukaryota</taxon>
        <taxon>Metazoa</taxon>
        <taxon>Chordata</taxon>
        <taxon>Craniata</taxon>
        <taxon>Vertebrata</taxon>
        <taxon>Euteleostomi</taxon>
        <taxon>Actinopterygii</taxon>
        <taxon>Neopterygii</taxon>
        <taxon>Teleostei</taxon>
        <taxon>Neoteleostei</taxon>
        <taxon>Acanthomorphata</taxon>
        <taxon>Ovalentaria</taxon>
        <taxon>Cichlomorphae</taxon>
        <taxon>Cichliformes</taxon>
        <taxon>Cichlidae</taxon>
        <taxon>African cichlids</taxon>
        <taxon>Pseudocrenilabrinae</taxon>
        <taxon>Oreochromini</taxon>
        <taxon>Oreochromis</taxon>
    </lineage>
</organism>
<dbReference type="SUPFAM" id="SSF52540">
    <property type="entry name" value="P-loop containing nucleoside triphosphate hydrolases"/>
    <property type="match status" value="1"/>
</dbReference>
<protein>
    <recommendedName>
        <fullName evidence="3">G domain-containing protein</fullName>
    </recommendedName>
</protein>
<dbReference type="Gene3D" id="3.40.50.300">
    <property type="entry name" value="P-loop containing nucleotide triphosphate hydrolases"/>
    <property type="match status" value="1"/>
</dbReference>
<dbReference type="AlphaFoldDB" id="A0A668S1E1"/>
<gene>
    <name evidence="1" type="primary">LOC116336332</name>
</gene>